<dbReference type="InterPro" id="IPR028932">
    <property type="entry name" value="TerB-C"/>
</dbReference>
<dbReference type="RefSeq" id="WP_380714263.1">
    <property type="nucleotide sequence ID" value="NZ_JBHUML010000005.1"/>
</dbReference>
<evidence type="ECO:0000313" key="5">
    <source>
        <dbReference type="Proteomes" id="UP001597520"/>
    </source>
</evidence>
<comment type="caution">
    <text evidence="4">The sequence shown here is derived from an EMBL/GenBank/DDBJ whole genome shotgun (WGS) entry which is preliminary data.</text>
</comment>
<dbReference type="EMBL" id="JBHUML010000005">
    <property type="protein sequence ID" value="MFD2706797.1"/>
    <property type="molecule type" value="Genomic_DNA"/>
</dbReference>
<evidence type="ECO:0000259" key="2">
    <source>
        <dbReference type="Pfam" id="PF13208"/>
    </source>
</evidence>
<dbReference type="InterPro" id="IPR025266">
    <property type="entry name" value="TerB_N"/>
</dbReference>
<feature type="domain" description="TerB N-terminal" evidence="2">
    <location>
        <begin position="58"/>
        <end position="209"/>
    </location>
</feature>
<evidence type="ECO:0000259" key="3">
    <source>
        <dbReference type="Pfam" id="PF15615"/>
    </source>
</evidence>
<organism evidence="4 5">
    <name type="scientific">Salibacterium lacus</name>
    <dbReference type="NCBI Taxonomy" id="1898109"/>
    <lineage>
        <taxon>Bacteria</taxon>
        <taxon>Bacillati</taxon>
        <taxon>Bacillota</taxon>
        <taxon>Bacilli</taxon>
        <taxon>Bacillales</taxon>
        <taxon>Bacillaceae</taxon>
    </lineage>
</organism>
<sequence>MKKEKRNREKPVVRHPSIFYSETDIILPTYNHLETPASIIQSVQQAQKENRNSSSSKGITITYHTSSNEFIKKSVKYNNRTQQQCKEIPLQAYWTTFDHLNEKQFKWYIYWRQEALKLNFMEVDLSYIILFGYELINYSFNSKAAFNVSMMVHLLENYKELHPKLEKYFSTWIADMLYELKEPELADVWEDNQAFYRVPKLYNELQHKEADKISMNIWHKYIYNYKETKFFQEHKNKIYKTFKKSILMLQSIHQENNSTLLNEWFEINQTREIRRLFTSAVVERDVDDTHIYVTSFSIKNALNEEITNLFRLSENITRKMNGVNRQIKVEEENLPSGLKENMESNFITGDYEEEEDRFQVVQQKTKEEQGSAIPAKPSENNTETETPNEDKAGVTFDAALISKTVSDTTDLVNTVEEMEGEERKEEEATNTFQSAVSYSSTENSGVPSNNETEPAFQTMFDVNDDEAEAEDMKTSFSSSLKEQKTKEEQGSAIPAKPSENNTETETPNEDKAEVTFDAALISKTVSDTTDLVNTVEEMEGEERKEEEATNTFQSAVSYSSTENSGVPSNNETEPAFQTMFDVNDDESEAEDMKAFFSSLLYEELQFFNLFHNDVLDIADAESFIKQNNQMLNVFIAGINEKSNEHLEDNIVELGTSSIVIMEDYSDLLNEMKEEWQHEN</sequence>
<feature type="domain" description="TerB-C" evidence="3">
    <location>
        <begin position="501"/>
        <end position="668"/>
    </location>
</feature>
<reference evidence="5" key="1">
    <citation type="journal article" date="2019" name="Int. J. Syst. Evol. Microbiol.">
        <title>The Global Catalogue of Microorganisms (GCM) 10K type strain sequencing project: providing services to taxonomists for standard genome sequencing and annotation.</title>
        <authorList>
            <consortium name="The Broad Institute Genomics Platform"/>
            <consortium name="The Broad Institute Genome Sequencing Center for Infectious Disease"/>
            <person name="Wu L."/>
            <person name="Ma J."/>
        </authorList>
    </citation>
    <scope>NUCLEOTIDE SEQUENCE [LARGE SCALE GENOMIC DNA]</scope>
    <source>
        <strain evidence="5">KCTC 33792</strain>
    </source>
</reference>
<feature type="compositionally biased region" description="Polar residues" evidence="1">
    <location>
        <begin position="429"/>
        <end position="452"/>
    </location>
</feature>
<keyword evidence="5" id="KW-1185">Reference proteome</keyword>
<feature type="region of interest" description="Disordered" evidence="1">
    <location>
        <begin position="418"/>
        <end position="453"/>
    </location>
</feature>
<feature type="region of interest" description="Disordered" evidence="1">
    <location>
        <begin position="467"/>
        <end position="514"/>
    </location>
</feature>
<dbReference type="Pfam" id="PF13208">
    <property type="entry name" value="TerB_N"/>
    <property type="match status" value="1"/>
</dbReference>
<proteinExistence type="predicted"/>
<evidence type="ECO:0000313" key="4">
    <source>
        <dbReference type="EMBL" id="MFD2706797.1"/>
    </source>
</evidence>
<evidence type="ECO:0000256" key="1">
    <source>
        <dbReference type="SAM" id="MobiDB-lite"/>
    </source>
</evidence>
<gene>
    <name evidence="4" type="ORF">ACFSUB_15140</name>
</gene>
<protein>
    <submittedName>
        <fullName evidence="4">TerB N-terminal domain-containing protein</fullName>
    </submittedName>
</protein>
<accession>A0ABW5T452</accession>
<dbReference type="Pfam" id="PF15615">
    <property type="entry name" value="TerB_C"/>
    <property type="match status" value="1"/>
</dbReference>
<dbReference type="Proteomes" id="UP001597520">
    <property type="component" value="Unassembled WGS sequence"/>
</dbReference>
<feature type="region of interest" description="Disordered" evidence="1">
    <location>
        <begin position="362"/>
        <end position="389"/>
    </location>
</feature>
<name>A0ABW5T452_9BACI</name>